<keyword evidence="2" id="KW-1185">Reference proteome</keyword>
<evidence type="ECO:0000313" key="2">
    <source>
        <dbReference type="Proteomes" id="UP000192610"/>
    </source>
</evidence>
<accession>A0A1V9EEY9</accession>
<dbReference type="Proteomes" id="UP000192610">
    <property type="component" value="Unassembled WGS sequence"/>
</dbReference>
<reference evidence="2" key="1">
    <citation type="submission" date="2016-04" db="EMBL/GenBank/DDBJ databases">
        <authorList>
            <person name="Chen L."/>
            <person name="Zhuang W."/>
            <person name="Wang G."/>
        </authorList>
    </citation>
    <scope>NUCLEOTIDE SEQUENCE [LARGE SCALE GENOMIC DNA]</scope>
    <source>
        <strain evidence="2">17621</strain>
    </source>
</reference>
<protein>
    <recommendedName>
        <fullName evidence="3">Type VI secretion system-associated protein</fullName>
    </recommendedName>
</protein>
<gene>
    <name evidence="1" type="ORF">A4H97_09990</name>
</gene>
<evidence type="ECO:0008006" key="3">
    <source>
        <dbReference type="Google" id="ProtNLM"/>
    </source>
</evidence>
<comment type="caution">
    <text evidence="1">The sequence shown here is derived from an EMBL/GenBank/DDBJ whole genome shotgun (WGS) entry which is preliminary data.</text>
</comment>
<dbReference type="STRING" id="354355.SAMN05660816_03544"/>
<dbReference type="AlphaFoldDB" id="A0A1V9EEY9"/>
<dbReference type="OrthoDB" id="1090702at2"/>
<dbReference type="RefSeq" id="WP_081202741.1">
    <property type="nucleotide sequence ID" value="NZ_FOCZ01000006.1"/>
</dbReference>
<evidence type="ECO:0000313" key="1">
    <source>
        <dbReference type="EMBL" id="OQP44683.1"/>
    </source>
</evidence>
<organism evidence="1 2">
    <name type="scientific">Niastella yeongjuensis</name>
    <dbReference type="NCBI Taxonomy" id="354355"/>
    <lineage>
        <taxon>Bacteria</taxon>
        <taxon>Pseudomonadati</taxon>
        <taxon>Bacteroidota</taxon>
        <taxon>Chitinophagia</taxon>
        <taxon>Chitinophagales</taxon>
        <taxon>Chitinophagaceae</taxon>
        <taxon>Niastella</taxon>
    </lineage>
</organism>
<sequence length="393" mass="44638">MQSTTEYLPVNWVDGMKINKTHFIAQDNAFTYRQAHTVSSFLNEHNYGLLPVFDRHHTSAKLFLSLDNEQTVHLRIQRARAISRGGYVMEFDTDTALTGQQLSAGIPGLQVPFSELKDRSAFYYVVLSIDPYKRVPFGTADPKETPPRMPYTMPGYSLTLLPANETSALSLGEFQVPVGKVMVEDQAVRLVENYIPPCTAVNSHYELLEVHAGLEQFFGQMELYALQIIQKILQKKQQNELADAIYKISENLTQFTATQYSNFKLSYLYQPPVFMITAVTGMARLIKNTMDFYTGTSKDELISYCTEWCGVSQGELESSITSLCSYQYNHLDINDALDKVLQFTQIISSLFNNLSRLEYIGKKKETGIFVKEQVLLPQTEATPVKKRRSFLAD</sequence>
<proteinExistence type="predicted"/>
<dbReference type="EMBL" id="LVXG01000034">
    <property type="protein sequence ID" value="OQP44683.1"/>
    <property type="molecule type" value="Genomic_DNA"/>
</dbReference>
<name>A0A1V9EEY9_9BACT</name>